<reference evidence="1 2" key="1">
    <citation type="journal article" date="2006" name="Science">
        <title>The genome of black cottonwood, Populus trichocarpa (Torr. &amp; Gray).</title>
        <authorList>
            <person name="Tuskan G.A."/>
            <person name="Difazio S."/>
            <person name="Jansson S."/>
            <person name="Bohlmann J."/>
            <person name="Grigoriev I."/>
            <person name="Hellsten U."/>
            <person name="Putnam N."/>
            <person name="Ralph S."/>
            <person name="Rombauts S."/>
            <person name="Salamov A."/>
            <person name="Schein J."/>
            <person name="Sterck L."/>
            <person name="Aerts A."/>
            <person name="Bhalerao R.R."/>
            <person name="Bhalerao R.P."/>
            <person name="Blaudez D."/>
            <person name="Boerjan W."/>
            <person name="Brun A."/>
            <person name="Brunner A."/>
            <person name="Busov V."/>
            <person name="Campbell M."/>
            <person name="Carlson J."/>
            <person name="Chalot M."/>
            <person name="Chapman J."/>
            <person name="Chen G.L."/>
            <person name="Cooper D."/>
            <person name="Coutinho P.M."/>
            <person name="Couturier J."/>
            <person name="Covert S."/>
            <person name="Cronk Q."/>
            <person name="Cunningham R."/>
            <person name="Davis J."/>
            <person name="Degroeve S."/>
            <person name="Dejardin A."/>
            <person name="Depamphilis C."/>
            <person name="Detter J."/>
            <person name="Dirks B."/>
            <person name="Dubchak I."/>
            <person name="Duplessis S."/>
            <person name="Ehlting J."/>
            <person name="Ellis B."/>
            <person name="Gendler K."/>
            <person name="Goodstein D."/>
            <person name="Gribskov M."/>
            <person name="Grimwood J."/>
            <person name="Groover A."/>
            <person name="Gunter L."/>
            <person name="Hamberger B."/>
            <person name="Heinze B."/>
            <person name="Helariutta Y."/>
            <person name="Henrissat B."/>
            <person name="Holligan D."/>
            <person name="Holt R."/>
            <person name="Huang W."/>
            <person name="Islam-Faridi N."/>
            <person name="Jones S."/>
            <person name="Jones-Rhoades M."/>
            <person name="Jorgensen R."/>
            <person name="Joshi C."/>
            <person name="Kangasjarvi J."/>
            <person name="Karlsson J."/>
            <person name="Kelleher C."/>
            <person name="Kirkpatrick R."/>
            <person name="Kirst M."/>
            <person name="Kohler A."/>
            <person name="Kalluri U."/>
            <person name="Larimer F."/>
            <person name="Leebens-Mack J."/>
            <person name="Leple J.C."/>
            <person name="Locascio P."/>
            <person name="Lou Y."/>
            <person name="Lucas S."/>
            <person name="Martin F."/>
            <person name="Montanini B."/>
            <person name="Napoli C."/>
            <person name="Nelson D.R."/>
            <person name="Nelson C."/>
            <person name="Nieminen K."/>
            <person name="Nilsson O."/>
            <person name="Pereda V."/>
            <person name="Peter G."/>
            <person name="Philippe R."/>
            <person name="Pilate G."/>
            <person name="Poliakov A."/>
            <person name="Razumovskaya J."/>
            <person name="Richardson P."/>
            <person name="Rinaldi C."/>
            <person name="Ritland K."/>
            <person name="Rouze P."/>
            <person name="Ryaboy D."/>
            <person name="Schmutz J."/>
            <person name="Schrader J."/>
            <person name="Segerman B."/>
            <person name="Shin H."/>
            <person name="Siddiqui A."/>
            <person name="Sterky F."/>
            <person name="Terry A."/>
            <person name="Tsai C.J."/>
            <person name="Uberbacher E."/>
            <person name="Unneberg P."/>
            <person name="Vahala J."/>
            <person name="Wall K."/>
            <person name="Wessler S."/>
            <person name="Yang G."/>
            <person name="Yin T."/>
            <person name="Douglas C."/>
            <person name="Marra M."/>
            <person name="Sandberg G."/>
            <person name="Van de Peer Y."/>
            <person name="Rokhsar D."/>
        </authorList>
    </citation>
    <scope>NUCLEOTIDE SEQUENCE [LARGE SCALE GENOMIC DNA]</scope>
    <source>
        <strain evidence="2">cv. Nisqually</strain>
    </source>
</reference>
<sequence>MISNLANFKKLTQEVTLMGSHPSKSQFFAVGTSGIYLSVWWSCICHRPWKRIVAAGFRCCVGGEGINDCR</sequence>
<dbReference type="Proteomes" id="UP000006729">
    <property type="component" value="Chromosome 4"/>
</dbReference>
<evidence type="ECO:0000313" key="1">
    <source>
        <dbReference type="EMBL" id="PNT39023.1"/>
    </source>
</evidence>
<dbReference type="AlphaFoldDB" id="U5GDV1"/>
<dbReference type="HOGENOM" id="CLU_2762548_0_0_1"/>
<dbReference type="EMBL" id="CM009293">
    <property type="protein sequence ID" value="PNT39023.1"/>
    <property type="molecule type" value="Genomic_DNA"/>
</dbReference>
<name>U5GDV1_POPTR</name>
<protein>
    <submittedName>
        <fullName evidence="1">Uncharacterized protein</fullName>
    </submittedName>
</protein>
<proteinExistence type="predicted"/>
<dbReference type="InParanoid" id="U5GDV1"/>
<keyword evidence="2" id="KW-1185">Reference proteome</keyword>
<gene>
    <name evidence="1" type="ORF">POPTR_004G012200</name>
</gene>
<evidence type="ECO:0000313" key="2">
    <source>
        <dbReference type="Proteomes" id="UP000006729"/>
    </source>
</evidence>
<organism evidence="1 2">
    <name type="scientific">Populus trichocarpa</name>
    <name type="common">Western balsam poplar</name>
    <name type="synonym">Populus balsamifera subsp. trichocarpa</name>
    <dbReference type="NCBI Taxonomy" id="3694"/>
    <lineage>
        <taxon>Eukaryota</taxon>
        <taxon>Viridiplantae</taxon>
        <taxon>Streptophyta</taxon>
        <taxon>Embryophyta</taxon>
        <taxon>Tracheophyta</taxon>
        <taxon>Spermatophyta</taxon>
        <taxon>Magnoliopsida</taxon>
        <taxon>eudicotyledons</taxon>
        <taxon>Gunneridae</taxon>
        <taxon>Pentapetalae</taxon>
        <taxon>rosids</taxon>
        <taxon>fabids</taxon>
        <taxon>Malpighiales</taxon>
        <taxon>Salicaceae</taxon>
        <taxon>Saliceae</taxon>
        <taxon>Populus</taxon>
    </lineage>
</organism>
<accession>U5GDV1</accession>